<keyword evidence="3" id="KW-1185">Reference proteome</keyword>
<feature type="region of interest" description="Disordered" evidence="1">
    <location>
        <begin position="18"/>
        <end position="67"/>
    </location>
</feature>
<name>A0ABD2JBV2_HETSC</name>
<proteinExistence type="predicted"/>
<dbReference type="EMBL" id="JBICCN010000168">
    <property type="protein sequence ID" value="KAL3088083.1"/>
    <property type="molecule type" value="Genomic_DNA"/>
</dbReference>
<comment type="caution">
    <text evidence="2">The sequence shown here is derived from an EMBL/GenBank/DDBJ whole genome shotgun (WGS) entry which is preliminary data.</text>
</comment>
<evidence type="ECO:0000313" key="3">
    <source>
        <dbReference type="Proteomes" id="UP001620645"/>
    </source>
</evidence>
<evidence type="ECO:0000313" key="2">
    <source>
        <dbReference type="EMBL" id="KAL3088083.1"/>
    </source>
</evidence>
<feature type="compositionally biased region" description="Basic residues" evidence="1">
    <location>
        <begin position="31"/>
        <end position="67"/>
    </location>
</feature>
<reference evidence="2 3" key="1">
    <citation type="submission" date="2024-10" db="EMBL/GenBank/DDBJ databases">
        <authorList>
            <person name="Kim D."/>
        </authorList>
    </citation>
    <scope>NUCLEOTIDE SEQUENCE [LARGE SCALE GENOMIC DNA]</scope>
    <source>
        <strain evidence="2">Taebaek</strain>
    </source>
</reference>
<accession>A0ABD2JBV2</accession>
<protein>
    <submittedName>
        <fullName evidence="2">Uncharacterized protein</fullName>
    </submittedName>
</protein>
<evidence type="ECO:0000256" key="1">
    <source>
        <dbReference type="SAM" id="MobiDB-lite"/>
    </source>
</evidence>
<organism evidence="2 3">
    <name type="scientific">Heterodera schachtii</name>
    <name type="common">Sugarbeet cyst nematode worm</name>
    <name type="synonym">Tylenchus schachtii</name>
    <dbReference type="NCBI Taxonomy" id="97005"/>
    <lineage>
        <taxon>Eukaryota</taxon>
        <taxon>Metazoa</taxon>
        <taxon>Ecdysozoa</taxon>
        <taxon>Nematoda</taxon>
        <taxon>Chromadorea</taxon>
        <taxon>Rhabditida</taxon>
        <taxon>Tylenchina</taxon>
        <taxon>Tylenchomorpha</taxon>
        <taxon>Tylenchoidea</taxon>
        <taxon>Heteroderidae</taxon>
        <taxon>Heteroderinae</taxon>
        <taxon>Heterodera</taxon>
    </lineage>
</organism>
<gene>
    <name evidence="2" type="ORF">niasHS_009369</name>
</gene>
<dbReference type="Proteomes" id="UP001620645">
    <property type="component" value="Unassembled WGS sequence"/>
</dbReference>
<dbReference type="AlphaFoldDB" id="A0ABD2JBV2"/>
<sequence>MAPNAAALYSPIGTTLLDQPATMSADGGADRKKKPKRHVKKPKRHVKKFQHQRYKANRPKQQKKQPRHLMDYLKSFYFGNQQM</sequence>